<dbReference type="EMBL" id="DS268413">
    <property type="protein sequence ID" value="EFP07661.1"/>
    <property type="molecule type" value="Genomic_DNA"/>
</dbReference>
<dbReference type="HOGENOM" id="CLU_028840_0_1_1"/>
<evidence type="ECO:0000313" key="2">
    <source>
        <dbReference type="Proteomes" id="UP000008281"/>
    </source>
</evidence>
<proteinExistence type="predicted"/>
<protein>
    <submittedName>
        <fullName evidence="1">Uncharacterized protein</fullName>
    </submittedName>
</protein>
<dbReference type="InterPro" id="IPR001810">
    <property type="entry name" value="F-box_dom"/>
</dbReference>
<accession>E3LQF1</accession>
<dbReference type="PANTHER" id="PTHR21503:SF8">
    <property type="entry name" value="F-BOX ASSOCIATED DOMAIN-CONTAINING PROTEIN-RELATED"/>
    <property type="match status" value="1"/>
</dbReference>
<dbReference type="AlphaFoldDB" id="E3LQF1"/>
<dbReference type="OrthoDB" id="5899102at2759"/>
<keyword evidence="2" id="KW-1185">Reference proteome</keyword>
<name>E3LQF1_CAERE</name>
<dbReference type="PROSITE" id="PS50181">
    <property type="entry name" value="FBOX"/>
    <property type="match status" value="1"/>
</dbReference>
<dbReference type="RefSeq" id="XP_003113749.2">
    <property type="nucleotide sequence ID" value="XM_003113701.2"/>
</dbReference>
<reference evidence="1" key="1">
    <citation type="submission" date="2007-07" db="EMBL/GenBank/DDBJ databases">
        <title>PCAP assembly of the Caenorhabditis remanei genome.</title>
        <authorList>
            <consortium name="The Caenorhabditis remanei Sequencing Consortium"/>
            <person name="Wilson R.K."/>
        </authorList>
    </citation>
    <scope>NUCLEOTIDE SEQUENCE [LARGE SCALE GENOMIC DNA]</scope>
    <source>
        <strain evidence="1">PB4641</strain>
    </source>
</reference>
<dbReference type="PANTHER" id="PTHR21503">
    <property type="entry name" value="F-BOX-CONTAINING HYPOTHETICAL PROTEIN C.ELEGANS"/>
    <property type="match status" value="1"/>
</dbReference>
<dbReference type="KEGG" id="crq:GCK72_006477"/>
<dbReference type="CTD" id="9815770"/>
<evidence type="ECO:0000313" key="1">
    <source>
        <dbReference type="EMBL" id="EFP07661.1"/>
    </source>
</evidence>
<gene>
    <name evidence="1" type="ORF">CRE_26144</name>
</gene>
<sequence length="342" mass="40589">MSSTFPLLRVPQVVFSEIVQALTPTDLTLLALCSRRAFNLVKRFWKKPKNARLRMDGRYRFHAAIIIGYMYYDLLHVSSIRNIPKCPVELVEIRGTKVPIGYFETGIIYWSRKYFETYWEDKEFGFKTVMDFVSELFSTDIHTVEFLYDTYWCFDWVQSRQKIVNRACLGDGMPIEYSEYYKILETCTAENLTLHAFLFQEESPKELTFKKRNHLSIYKTYWVEVKHLIMMDCVEIVIEQPLLEISDLAVFLKHWLNGGNERLKYLSIKRRMDFDTNEFCRREFPENVVYLNEEREYESELVQTGVIPKGYGLKRNDGAIASIFWNRGFNSFAMYVPSDIMI</sequence>
<dbReference type="Pfam" id="PF07735">
    <property type="entry name" value="FBA_2"/>
    <property type="match status" value="1"/>
</dbReference>
<dbReference type="GeneID" id="9815770"/>
<dbReference type="InterPro" id="IPR012885">
    <property type="entry name" value="F-box_Sdz-33"/>
</dbReference>
<organism evidence="2">
    <name type="scientific">Caenorhabditis remanei</name>
    <name type="common">Caenorhabditis vulgaris</name>
    <dbReference type="NCBI Taxonomy" id="31234"/>
    <lineage>
        <taxon>Eukaryota</taxon>
        <taxon>Metazoa</taxon>
        <taxon>Ecdysozoa</taxon>
        <taxon>Nematoda</taxon>
        <taxon>Chromadorea</taxon>
        <taxon>Rhabditida</taxon>
        <taxon>Rhabditina</taxon>
        <taxon>Rhabditomorpha</taxon>
        <taxon>Rhabditoidea</taxon>
        <taxon>Rhabditidae</taxon>
        <taxon>Peloderinae</taxon>
        <taxon>Caenorhabditis</taxon>
    </lineage>
</organism>
<dbReference type="Proteomes" id="UP000008281">
    <property type="component" value="Unassembled WGS sequence"/>
</dbReference>